<evidence type="ECO:0000256" key="2">
    <source>
        <dbReference type="ARBA" id="ARBA00022475"/>
    </source>
</evidence>
<evidence type="ECO:0000256" key="7">
    <source>
        <dbReference type="ARBA" id="ARBA00023136"/>
    </source>
</evidence>
<evidence type="ECO:0000256" key="8">
    <source>
        <dbReference type="SAM" id="Phobius"/>
    </source>
</evidence>
<gene>
    <name evidence="10" type="ORF">RHRU231_230224</name>
</gene>
<proteinExistence type="predicted"/>
<sequence>MRSSAARVFWLSCLLYAAAGLYLALDVAYFQGDSLSRVAAARSALHSRDPHLAAIGFVFTPLTALLQLPLVALSDWWPPLTRWGITAVALSAPFMAGAVTQVHLFARDRGASPWLVWTVTALFALNPMIVYYGANGMSEAPFLMLLCWATRRLVRWISTDDVHDLAVAGIAVGLAYLARYDALAVGAAVTVLVVAVTRWRTGGWRPALLDAILVASPVALSFLVWAATSWLITGEALQQFSSSYGNAAILEQSGGGSAGGLAALAFSVAEILVLGPALPLLAPVVAVLAWRRRDLEPVVPFVMLGAVLAFAALSYFRGMTFPFLRFYLAAVPLAAMWVVQLAPRRGQLRARRLGAHATVRPQDRGSLAPVGALALAVSVPVTFVAMGDANLSQEQHALRTVLFPDPDDTSELRDQENRIIASFGTERRVADYLDDLDLPDGSVVMDTVYGFAVLTATDRPEQFVVPSDADFTRILNDPAANGVRYLLTVPNEGRGVSDAVNRRYPTVFENGADIATLDLEIPNDGDNQPTWRLYRIG</sequence>
<evidence type="ECO:0000256" key="4">
    <source>
        <dbReference type="ARBA" id="ARBA00022679"/>
    </source>
</evidence>
<dbReference type="InterPro" id="IPR038731">
    <property type="entry name" value="RgtA/B/C-like"/>
</dbReference>
<keyword evidence="6 8" id="KW-1133">Transmembrane helix</keyword>
<feature type="transmembrane region" description="Helical" evidence="8">
    <location>
        <begin position="182"/>
        <end position="199"/>
    </location>
</feature>
<evidence type="ECO:0000259" key="9">
    <source>
        <dbReference type="Pfam" id="PF13231"/>
    </source>
</evidence>
<reference evidence="10 11" key="1">
    <citation type="journal article" date="2014" name="Genome Announc.">
        <title>Draft Genome Sequence of Propane- and Butane-Oxidizing Actinobacterium Rhodococcus ruber IEGM 231.</title>
        <authorList>
            <person name="Ivshina I.B."/>
            <person name="Kuyukina M.S."/>
            <person name="Krivoruchko A.V."/>
            <person name="Barbe V."/>
            <person name="Fischer C."/>
        </authorList>
    </citation>
    <scope>NUCLEOTIDE SEQUENCE [LARGE SCALE GENOMIC DNA]</scope>
</reference>
<dbReference type="AlphaFoldDB" id="A0A098BI50"/>
<keyword evidence="2" id="KW-1003">Cell membrane</keyword>
<evidence type="ECO:0000256" key="6">
    <source>
        <dbReference type="ARBA" id="ARBA00022989"/>
    </source>
</evidence>
<evidence type="ECO:0000313" key="11">
    <source>
        <dbReference type="Proteomes" id="UP000042997"/>
    </source>
</evidence>
<dbReference type="eggNOG" id="COG1807">
    <property type="taxonomic scope" value="Bacteria"/>
</dbReference>
<dbReference type="Pfam" id="PF13231">
    <property type="entry name" value="PMT_2"/>
    <property type="match status" value="1"/>
</dbReference>
<evidence type="ECO:0000256" key="1">
    <source>
        <dbReference type="ARBA" id="ARBA00004651"/>
    </source>
</evidence>
<feature type="transmembrane region" description="Helical" evidence="8">
    <location>
        <begin position="211"/>
        <end position="232"/>
    </location>
</feature>
<name>A0A098BI50_9NOCA</name>
<dbReference type="GO" id="GO:0009103">
    <property type="term" value="P:lipopolysaccharide biosynthetic process"/>
    <property type="evidence" value="ECO:0007669"/>
    <property type="project" value="UniProtKB-ARBA"/>
</dbReference>
<dbReference type="PANTHER" id="PTHR33908">
    <property type="entry name" value="MANNOSYLTRANSFERASE YKCB-RELATED"/>
    <property type="match status" value="1"/>
</dbReference>
<keyword evidence="3" id="KW-0328">Glycosyltransferase</keyword>
<feature type="transmembrane region" description="Helical" evidence="8">
    <location>
        <begin position="114"/>
        <end position="134"/>
    </location>
</feature>
<dbReference type="RefSeq" id="WP_230831766.1">
    <property type="nucleotide sequence ID" value="NZ_JAJNCM010000020.1"/>
</dbReference>
<dbReference type="Proteomes" id="UP000042997">
    <property type="component" value="Unassembled WGS sequence"/>
</dbReference>
<feature type="transmembrane region" description="Helical" evidence="8">
    <location>
        <begin position="261"/>
        <end position="290"/>
    </location>
</feature>
<feature type="transmembrane region" description="Helical" evidence="8">
    <location>
        <begin position="297"/>
        <end position="316"/>
    </location>
</feature>
<keyword evidence="7 8" id="KW-0472">Membrane</keyword>
<comment type="subcellular location">
    <subcellularLocation>
        <location evidence="1">Cell membrane</location>
        <topology evidence="1">Multi-pass membrane protein</topology>
    </subcellularLocation>
</comment>
<dbReference type="EMBL" id="CCSD01000032">
    <property type="protein sequence ID" value="CDZ87396.1"/>
    <property type="molecule type" value="Genomic_DNA"/>
</dbReference>
<evidence type="ECO:0000256" key="5">
    <source>
        <dbReference type="ARBA" id="ARBA00022692"/>
    </source>
</evidence>
<protein>
    <recommendedName>
        <fullName evidence="9">Glycosyltransferase RgtA/B/C/D-like domain-containing protein</fullName>
    </recommendedName>
</protein>
<feature type="transmembrane region" description="Helical" evidence="8">
    <location>
        <begin position="6"/>
        <end position="30"/>
    </location>
</feature>
<feature type="transmembrane region" description="Helical" evidence="8">
    <location>
        <begin position="322"/>
        <end position="342"/>
    </location>
</feature>
<accession>A0A098BI50</accession>
<feature type="transmembrane region" description="Helical" evidence="8">
    <location>
        <begin position="51"/>
        <end position="71"/>
    </location>
</feature>
<evidence type="ECO:0000256" key="3">
    <source>
        <dbReference type="ARBA" id="ARBA00022676"/>
    </source>
</evidence>
<keyword evidence="4" id="KW-0808">Transferase</keyword>
<dbReference type="PANTHER" id="PTHR33908:SF11">
    <property type="entry name" value="MEMBRANE PROTEIN"/>
    <property type="match status" value="1"/>
</dbReference>
<feature type="domain" description="Glycosyltransferase RgtA/B/C/D-like" evidence="9">
    <location>
        <begin position="116"/>
        <end position="225"/>
    </location>
</feature>
<organism evidence="10 11">
    <name type="scientific">Rhodococcus ruber</name>
    <dbReference type="NCBI Taxonomy" id="1830"/>
    <lineage>
        <taxon>Bacteria</taxon>
        <taxon>Bacillati</taxon>
        <taxon>Actinomycetota</taxon>
        <taxon>Actinomycetes</taxon>
        <taxon>Mycobacteriales</taxon>
        <taxon>Nocardiaceae</taxon>
        <taxon>Rhodococcus</taxon>
    </lineage>
</organism>
<keyword evidence="5 8" id="KW-0812">Transmembrane</keyword>
<dbReference type="InterPro" id="IPR050297">
    <property type="entry name" value="LipidA_mod_glycosyltrf_83"/>
</dbReference>
<feature type="transmembrane region" description="Helical" evidence="8">
    <location>
        <begin position="83"/>
        <end position="102"/>
    </location>
</feature>
<dbReference type="GO" id="GO:0005886">
    <property type="term" value="C:plasma membrane"/>
    <property type="evidence" value="ECO:0007669"/>
    <property type="project" value="UniProtKB-SubCell"/>
</dbReference>
<evidence type="ECO:0000313" key="10">
    <source>
        <dbReference type="EMBL" id="CDZ87396.1"/>
    </source>
</evidence>
<dbReference type="GO" id="GO:0016763">
    <property type="term" value="F:pentosyltransferase activity"/>
    <property type="evidence" value="ECO:0007669"/>
    <property type="project" value="TreeGrafter"/>
</dbReference>